<keyword evidence="1" id="KW-0472">Membrane</keyword>
<organism evidence="3 4">
    <name type="scientific">Clostridium omnivorum</name>
    <dbReference type="NCBI Taxonomy" id="1604902"/>
    <lineage>
        <taxon>Bacteria</taxon>
        <taxon>Bacillati</taxon>
        <taxon>Bacillota</taxon>
        <taxon>Clostridia</taxon>
        <taxon>Eubacteriales</taxon>
        <taxon>Clostridiaceae</taxon>
        <taxon>Clostridium</taxon>
    </lineage>
</organism>
<evidence type="ECO:0000256" key="1">
    <source>
        <dbReference type="SAM" id="Phobius"/>
    </source>
</evidence>
<evidence type="ECO:0000259" key="2">
    <source>
        <dbReference type="Pfam" id="PF05569"/>
    </source>
</evidence>
<proteinExistence type="predicted"/>
<accession>A0ABQ5N8A3</accession>
<dbReference type="RefSeq" id="WP_264850595.1">
    <property type="nucleotide sequence ID" value="NZ_BRXR01000001.1"/>
</dbReference>
<dbReference type="InterPro" id="IPR052173">
    <property type="entry name" value="Beta-lactam_resp_regulator"/>
</dbReference>
<dbReference type="InterPro" id="IPR008756">
    <property type="entry name" value="Peptidase_M56"/>
</dbReference>
<keyword evidence="1" id="KW-0812">Transmembrane</keyword>
<feature type="transmembrane region" description="Helical" evidence="1">
    <location>
        <begin position="6"/>
        <end position="32"/>
    </location>
</feature>
<evidence type="ECO:0000313" key="3">
    <source>
        <dbReference type="EMBL" id="GLC31314.1"/>
    </source>
</evidence>
<feature type="transmembrane region" description="Helical" evidence="1">
    <location>
        <begin position="239"/>
        <end position="259"/>
    </location>
</feature>
<comment type="caution">
    <text evidence="3">The sequence shown here is derived from an EMBL/GenBank/DDBJ whole genome shotgun (WGS) entry which is preliminary data.</text>
</comment>
<dbReference type="Pfam" id="PF05569">
    <property type="entry name" value="Peptidase_M56"/>
    <property type="match status" value="1"/>
</dbReference>
<dbReference type="PANTHER" id="PTHR34978:SF3">
    <property type="entry name" value="SLR0241 PROTEIN"/>
    <property type="match status" value="1"/>
</dbReference>
<protein>
    <recommendedName>
        <fullName evidence="2">Peptidase M56 domain-containing protein</fullName>
    </recommendedName>
</protein>
<keyword evidence="4" id="KW-1185">Reference proteome</keyword>
<sequence length="475" mass="55518">MGKFFTEFIIIFLWILRASCIASILIVCVAILRKMFKDKLAVEFNYLLWIIIFLRLVVPMFPQSKFSVFNYIERASEKPAVIYSDTQSYYETKNNERDTTINSLFIDKSKEPVVIDNSEGINKYLFLKYGFILWILGISILAAVYLAMRIIFSIKLMLDKTNVKDSRIEILERGKKRVGYYKNIKLLESNIVKSPCIYGVFKPKILIPYNLAASLSDKDLENIFIHEISHMKRRDTLRIYLTQIILVVHWFNPLVWYAYKMFREDTELCCDNKALNKLDNGEVKNYGITIIKLMSKFTSKSKIAATVGALGTKHESKRRIKMISKYKRITAKNAIYGTILVLVFAMTTLTDSKALGIEKYRNIDNINVQFIEDKEVLGNWESIDFVPSIESFNLDKNYWNKEILNFNIQFNRDGSTQNSWLTWTKGLIMHHGDKTASKYYIKEIEGNKYLFMEWKSGDYIYRGEITGYYVLKKAN</sequence>
<feature type="domain" description="Peptidase M56" evidence="2">
    <location>
        <begin position="15"/>
        <end position="323"/>
    </location>
</feature>
<feature type="transmembrane region" description="Helical" evidence="1">
    <location>
        <begin position="44"/>
        <end position="61"/>
    </location>
</feature>
<dbReference type="EMBL" id="BRXR01000001">
    <property type="protein sequence ID" value="GLC31314.1"/>
    <property type="molecule type" value="Genomic_DNA"/>
</dbReference>
<reference evidence="3 4" key="1">
    <citation type="journal article" date="2024" name="Int. J. Syst. Evol. Microbiol.">
        <title>Clostridium omnivorum sp. nov., isolated from anoxic soil under the treatment of reductive soil disinfestation.</title>
        <authorList>
            <person name="Ueki A."/>
            <person name="Tonouchi A."/>
            <person name="Kaku N."/>
            <person name="Honma S."/>
            <person name="Ueki K."/>
        </authorList>
    </citation>
    <scope>NUCLEOTIDE SEQUENCE [LARGE SCALE GENOMIC DNA]</scope>
    <source>
        <strain evidence="3 4">E14</strain>
    </source>
</reference>
<gene>
    <name evidence="3" type="ORF">bsdE14_27240</name>
</gene>
<dbReference type="Proteomes" id="UP001208567">
    <property type="component" value="Unassembled WGS sequence"/>
</dbReference>
<keyword evidence="1" id="KW-1133">Transmembrane helix</keyword>
<dbReference type="CDD" id="cd07341">
    <property type="entry name" value="M56_BlaR1_MecR1_like"/>
    <property type="match status" value="1"/>
</dbReference>
<evidence type="ECO:0000313" key="4">
    <source>
        <dbReference type="Proteomes" id="UP001208567"/>
    </source>
</evidence>
<name>A0ABQ5N8A3_9CLOT</name>
<dbReference type="PANTHER" id="PTHR34978">
    <property type="entry name" value="POSSIBLE SENSOR-TRANSDUCER PROTEIN BLAR"/>
    <property type="match status" value="1"/>
</dbReference>
<feature type="transmembrane region" description="Helical" evidence="1">
    <location>
        <begin position="131"/>
        <end position="152"/>
    </location>
</feature>